<organism evidence="1 2">
    <name type="scientific">Rhamnusium bicolor</name>
    <dbReference type="NCBI Taxonomy" id="1586634"/>
    <lineage>
        <taxon>Eukaryota</taxon>
        <taxon>Metazoa</taxon>
        <taxon>Ecdysozoa</taxon>
        <taxon>Arthropoda</taxon>
        <taxon>Hexapoda</taxon>
        <taxon>Insecta</taxon>
        <taxon>Pterygota</taxon>
        <taxon>Neoptera</taxon>
        <taxon>Endopterygota</taxon>
        <taxon>Coleoptera</taxon>
        <taxon>Polyphaga</taxon>
        <taxon>Cucujiformia</taxon>
        <taxon>Chrysomeloidea</taxon>
        <taxon>Cerambycidae</taxon>
        <taxon>Lepturinae</taxon>
        <taxon>Rhagiini</taxon>
        <taxon>Rhamnusium</taxon>
    </lineage>
</organism>
<keyword evidence="2" id="KW-1185">Reference proteome</keyword>
<comment type="caution">
    <text evidence="1">The sequence shown here is derived from an EMBL/GenBank/DDBJ whole genome shotgun (WGS) entry which is preliminary data.</text>
</comment>
<evidence type="ECO:0000313" key="2">
    <source>
        <dbReference type="Proteomes" id="UP001162156"/>
    </source>
</evidence>
<sequence>MEVEVRRSSRRLRSQISPAEREVQAKRIKLEKQKVQEAWERRPFIQYEGKVKYHTDMIDCAMICDNLL</sequence>
<gene>
    <name evidence="1" type="ORF">NQ314_007467</name>
</gene>
<dbReference type="AlphaFoldDB" id="A0AAV8YLW8"/>
<protein>
    <submittedName>
        <fullName evidence="1">Uncharacterized protein</fullName>
    </submittedName>
</protein>
<name>A0AAV8YLW8_9CUCU</name>
<proteinExistence type="predicted"/>
<reference evidence="1" key="1">
    <citation type="journal article" date="2023" name="Insect Mol. Biol.">
        <title>Genome sequencing provides insights into the evolution of gene families encoding plant cell wall-degrading enzymes in longhorned beetles.</title>
        <authorList>
            <person name="Shin N.R."/>
            <person name="Okamura Y."/>
            <person name="Kirsch R."/>
            <person name="Pauchet Y."/>
        </authorList>
    </citation>
    <scope>NUCLEOTIDE SEQUENCE</scope>
    <source>
        <strain evidence="1">RBIC_L_NR</strain>
    </source>
</reference>
<evidence type="ECO:0000313" key="1">
    <source>
        <dbReference type="EMBL" id="KAJ8952861.1"/>
    </source>
</evidence>
<accession>A0AAV8YLW8</accession>
<dbReference type="Proteomes" id="UP001162156">
    <property type="component" value="Unassembled WGS sequence"/>
</dbReference>
<dbReference type="EMBL" id="JANEYF010001996">
    <property type="protein sequence ID" value="KAJ8952861.1"/>
    <property type="molecule type" value="Genomic_DNA"/>
</dbReference>